<dbReference type="AlphaFoldDB" id="L7VYA3"/>
<sequence>MMNSPCGPRINTPVRVLWFRGFCDRHTAHRQPGTGTPTLVPVPMMIISVIGGSGWFIY</sequence>
<dbReference type="EMBL" id="JX649891">
    <property type="protein sequence ID" value="AGC72068.1"/>
    <property type="molecule type" value="Genomic_DNA"/>
</dbReference>
<protein>
    <submittedName>
        <fullName evidence="2">Uncharacterized protein</fullName>
    </submittedName>
</protein>
<accession>L7VYA3</accession>
<keyword evidence="1" id="KW-1133">Transmembrane helix</keyword>
<reference evidence="2" key="1">
    <citation type="submission" date="2012-09" db="EMBL/GenBank/DDBJ databases">
        <title>Metagenomic Characterization of a Microbial Community in Wastewater Detects High Levels of Antibiotic Resistance.</title>
        <authorList>
            <person name="Abrams M."/>
            <person name="Caldwell A."/>
            <person name="Vandaei E."/>
            <person name="Lee W."/>
            <person name="Perrott J."/>
            <person name="Khan S.Y."/>
            <person name="Ta J."/>
            <person name="Romero D."/>
            <person name="Nguyen V."/>
            <person name="Pourmand N."/>
            <person name="Ouverney C.C."/>
        </authorList>
    </citation>
    <scope>NUCLEOTIDE SEQUENCE</scope>
</reference>
<keyword evidence="1" id="KW-0472">Membrane</keyword>
<evidence type="ECO:0000313" key="2">
    <source>
        <dbReference type="EMBL" id="AGC72068.1"/>
    </source>
</evidence>
<organism evidence="2">
    <name type="scientific">uncultured bacterium A1Q1_fos_291</name>
    <dbReference type="NCBI Taxonomy" id="1256570"/>
    <lineage>
        <taxon>Bacteria</taxon>
        <taxon>environmental samples</taxon>
    </lineage>
</organism>
<evidence type="ECO:0000256" key="1">
    <source>
        <dbReference type="SAM" id="Phobius"/>
    </source>
</evidence>
<proteinExistence type="predicted"/>
<name>L7VYA3_9BACT</name>
<keyword evidence="1" id="KW-0812">Transmembrane</keyword>
<feature type="transmembrane region" description="Helical" evidence="1">
    <location>
        <begin position="39"/>
        <end position="57"/>
    </location>
</feature>